<comment type="caution">
    <text evidence="1">The sequence shown here is derived from an EMBL/GenBank/DDBJ whole genome shotgun (WGS) entry which is preliminary data.</text>
</comment>
<organism evidence="1 2">
    <name type="scientific">Streblomastix strix</name>
    <dbReference type="NCBI Taxonomy" id="222440"/>
    <lineage>
        <taxon>Eukaryota</taxon>
        <taxon>Metamonada</taxon>
        <taxon>Preaxostyla</taxon>
        <taxon>Oxymonadida</taxon>
        <taxon>Streblomastigidae</taxon>
        <taxon>Streblomastix</taxon>
    </lineage>
</organism>
<dbReference type="EMBL" id="SNRW01001840">
    <property type="protein sequence ID" value="KAA6394818.1"/>
    <property type="molecule type" value="Genomic_DNA"/>
</dbReference>
<accession>A0A5J4WIZ8</accession>
<dbReference type="Proteomes" id="UP000324800">
    <property type="component" value="Unassembled WGS sequence"/>
</dbReference>
<proteinExistence type="predicted"/>
<dbReference type="AlphaFoldDB" id="A0A5J4WIZ8"/>
<protein>
    <submittedName>
        <fullName evidence="1">Uncharacterized protein</fullName>
    </submittedName>
</protein>
<name>A0A5J4WIZ8_9EUKA</name>
<evidence type="ECO:0000313" key="2">
    <source>
        <dbReference type="Proteomes" id="UP000324800"/>
    </source>
</evidence>
<evidence type="ECO:0000313" key="1">
    <source>
        <dbReference type="EMBL" id="KAA6394818.1"/>
    </source>
</evidence>
<gene>
    <name evidence="1" type="ORF">EZS28_009651</name>
</gene>
<sequence>MIYQPMSLEQAEKDVIGLDAALKSNLESLWFFDKETIWYEYVRLTKQQALVMSSWPQLLIKVSDPTHSMHVVRPPLAARNSRVFLITLGHH</sequence>
<reference evidence="1 2" key="1">
    <citation type="submission" date="2019-03" db="EMBL/GenBank/DDBJ databases">
        <title>Single cell metagenomics reveals metabolic interactions within the superorganism composed of flagellate Streblomastix strix and complex community of Bacteroidetes bacteria on its surface.</title>
        <authorList>
            <person name="Treitli S.C."/>
            <person name="Kolisko M."/>
            <person name="Husnik F."/>
            <person name="Keeling P."/>
            <person name="Hampl V."/>
        </authorList>
    </citation>
    <scope>NUCLEOTIDE SEQUENCE [LARGE SCALE GENOMIC DNA]</scope>
    <source>
        <strain evidence="1">ST1C</strain>
    </source>
</reference>